<sequence length="76" mass="8581">MLVVGLDPMGASSLGRHKGSKRLPIMCENADDYVWWDSFHPTERIQENLAKTLWNGTPSSVGPYNLEELFSVDEEN</sequence>
<dbReference type="Proteomes" id="UP000507245">
    <property type="component" value="Unassembled WGS sequence"/>
</dbReference>
<dbReference type="InterPro" id="IPR036514">
    <property type="entry name" value="SGNH_hydro_sf"/>
</dbReference>
<accession>A0A6J5VGU7</accession>
<reference evidence="5" key="1">
    <citation type="journal article" date="2020" name="Genome Biol.">
        <title>Gamete binning: chromosome-level and haplotype-resolved genome assembly enabled by high-throughput single-cell sequencing of gamete genomes.</title>
        <authorList>
            <person name="Campoy J.A."/>
            <person name="Sun H."/>
            <person name="Goel M."/>
            <person name="Jiao W.-B."/>
            <person name="Folz-Donahue K."/>
            <person name="Wang N."/>
            <person name="Rubio M."/>
            <person name="Liu C."/>
            <person name="Kukat C."/>
            <person name="Ruiz D."/>
            <person name="Huettel B."/>
            <person name="Schneeberger K."/>
        </authorList>
    </citation>
    <scope>NUCLEOTIDE SEQUENCE [LARGE SCALE GENOMIC DNA]</scope>
    <source>
        <strain evidence="5">cv. Rojo Pasion</strain>
    </source>
</reference>
<dbReference type="Gene3D" id="3.40.50.1110">
    <property type="entry name" value="SGNH hydrolase"/>
    <property type="match status" value="1"/>
</dbReference>
<dbReference type="PANTHER" id="PTHR45966:SF13">
    <property type="entry name" value="GDSL ESTERASE_LIPASE"/>
    <property type="match status" value="1"/>
</dbReference>
<evidence type="ECO:0008006" key="6">
    <source>
        <dbReference type="Google" id="ProtNLM"/>
    </source>
</evidence>
<gene>
    <name evidence="2" type="ORF">CURHAP_LOCUS46176</name>
    <name evidence="3" type="ORF">ORAREDHAP_LOCUS45518</name>
</gene>
<evidence type="ECO:0000313" key="2">
    <source>
        <dbReference type="EMBL" id="CAB4288086.1"/>
    </source>
</evidence>
<proteinExistence type="predicted"/>
<dbReference type="EMBL" id="CAEKKB010000007">
    <property type="protein sequence ID" value="CAB4318455.1"/>
    <property type="molecule type" value="Genomic_DNA"/>
</dbReference>
<evidence type="ECO:0000256" key="1">
    <source>
        <dbReference type="ARBA" id="ARBA00022729"/>
    </source>
</evidence>
<dbReference type="OrthoDB" id="1467212at2759"/>
<evidence type="ECO:0000313" key="4">
    <source>
        <dbReference type="Proteomes" id="UP000507222"/>
    </source>
</evidence>
<evidence type="ECO:0000313" key="5">
    <source>
        <dbReference type="Proteomes" id="UP000507245"/>
    </source>
</evidence>
<dbReference type="PANTHER" id="PTHR45966">
    <property type="entry name" value="GDSL-LIKE LIPASE/ACYLHYDROLASE"/>
    <property type="match status" value="1"/>
</dbReference>
<dbReference type="EMBL" id="CAEKDK010000007">
    <property type="protein sequence ID" value="CAB4288086.1"/>
    <property type="molecule type" value="Genomic_DNA"/>
</dbReference>
<dbReference type="Proteomes" id="UP000507222">
    <property type="component" value="Unassembled WGS sequence"/>
</dbReference>
<dbReference type="InterPro" id="IPR044552">
    <property type="entry name" value="GLIP1-5/GLL25"/>
</dbReference>
<keyword evidence="1" id="KW-0732">Signal</keyword>
<evidence type="ECO:0000313" key="3">
    <source>
        <dbReference type="EMBL" id="CAB4318455.1"/>
    </source>
</evidence>
<organism evidence="2 4">
    <name type="scientific">Prunus armeniaca</name>
    <name type="common">Apricot</name>
    <name type="synonym">Armeniaca vulgaris</name>
    <dbReference type="NCBI Taxonomy" id="36596"/>
    <lineage>
        <taxon>Eukaryota</taxon>
        <taxon>Viridiplantae</taxon>
        <taxon>Streptophyta</taxon>
        <taxon>Embryophyta</taxon>
        <taxon>Tracheophyta</taxon>
        <taxon>Spermatophyta</taxon>
        <taxon>Magnoliopsida</taxon>
        <taxon>eudicotyledons</taxon>
        <taxon>Gunneridae</taxon>
        <taxon>Pentapetalae</taxon>
        <taxon>rosids</taxon>
        <taxon>fabids</taxon>
        <taxon>Rosales</taxon>
        <taxon>Rosaceae</taxon>
        <taxon>Amygdaloideae</taxon>
        <taxon>Amygdaleae</taxon>
        <taxon>Prunus</taxon>
    </lineage>
</organism>
<dbReference type="AlphaFoldDB" id="A0A6J5VGU7"/>
<keyword evidence="5" id="KW-1185">Reference proteome</keyword>
<protein>
    <recommendedName>
        <fullName evidence="6">GDSL esterase/lipase</fullName>
    </recommendedName>
</protein>
<name>A0A6J5VGU7_PRUAR</name>
<reference evidence="2 4" key="2">
    <citation type="submission" date="2020-05" db="EMBL/GenBank/DDBJ databases">
        <authorList>
            <person name="Campoy J."/>
            <person name="Schneeberger K."/>
            <person name="Spophaly S."/>
        </authorList>
    </citation>
    <scope>NUCLEOTIDE SEQUENCE [LARGE SCALE GENOMIC DNA]</scope>
    <source>
        <strain evidence="2">PruArmRojPasFocal</strain>
    </source>
</reference>
<dbReference type="GO" id="GO:0016298">
    <property type="term" value="F:lipase activity"/>
    <property type="evidence" value="ECO:0007669"/>
    <property type="project" value="TreeGrafter"/>
</dbReference>